<feature type="non-terminal residue" evidence="3">
    <location>
        <position position="1"/>
    </location>
</feature>
<dbReference type="SUPFAM" id="SSF46934">
    <property type="entry name" value="UBA-like"/>
    <property type="match status" value="1"/>
</dbReference>
<accession>A0A0L0EZN4</accession>
<feature type="domain" description="CUE" evidence="2">
    <location>
        <begin position="63"/>
        <end position="106"/>
    </location>
</feature>
<feature type="compositionally biased region" description="Low complexity" evidence="1">
    <location>
        <begin position="1"/>
        <end position="10"/>
    </location>
</feature>
<evidence type="ECO:0000256" key="1">
    <source>
        <dbReference type="SAM" id="MobiDB-lite"/>
    </source>
</evidence>
<sequence length="109" mass="12579">QQEIQQQIEQSRVQPERQAAEDQRRQAEAIETQTRLYERLQQEAYAARDDREMQDVLRLSRQLSTSERDTLTAMFPSLSLEVIESVHEQCGLDINATTEALLEVAGVFD</sequence>
<evidence type="ECO:0000313" key="3">
    <source>
        <dbReference type="EMBL" id="KNC69308.1"/>
    </source>
</evidence>
<dbReference type="Gene3D" id="1.10.8.10">
    <property type="entry name" value="DNA helicase RuvA subunit, C-terminal domain"/>
    <property type="match status" value="1"/>
</dbReference>
<name>A0A0L0EZN4_9EUKA</name>
<keyword evidence="4" id="KW-1185">Reference proteome</keyword>
<dbReference type="InterPro" id="IPR009060">
    <property type="entry name" value="UBA-like_sf"/>
</dbReference>
<evidence type="ECO:0000313" key="4">
    <source>
        <dbReference type="Proteomes" id="UP000054560"/>
    </source>
</evidence>
<dbReference type="GO" id="GO:0043130">
    <property type="term" value="F:ubiquitin binding"/>
    <property type="evidence" value="ECO:0007669"/>
    <property type="project" value="InterPro"/>
</dbReference>
<proteinExistence type="predicted"/>
<gene>
    <name evidence="3" type="ORF">SARC_18183</name>
</gene>
<dbReference type="PROSITE" id="PS51140">
    <property type="entry name" value="CUE"/>
    <property type="match status" value="1"/>
</dbReference>
<evidence type="ECO:0000259" key="2">
    <source>
        <dbReference type="PROSITE" id="PS51140"/>
    </source>
</evidence>
<feature type="region of interest" description="Disordered" evidence="1">
    <location>
        <begin position="1"/>
        <end position="27"/>
    </location>
</feature>
<dbReference type="GeneID" id="25918687"/>
<dbReference type="Pfam" id="PF02845">
    <property type="entry name" value="CUE"/>
    <property type="match status" value="1"/>
</dbReference>
<dbReference type="Proteomes" id="UP000054560">
    <property type="component" value="Unassembled WGS sequence"/>
</dbReference>
<protein>
    <recommendedName>
        <fullName evidence="2">CUE domain-containing protein</fullName>
    </recommendedName>
</protein>
<dbReference type="RefSeq" id="XP_014143210.1">
    <property type="nucleotide sequence ID" value="XM_014287735.1"/>
</dbReference>
<feature type="compositionally biased region" description="Basic and acidic residues" evidence="1">
    <location>
        <begin position="14"/>
        <end position="27"/>
    </location>
</feature>
<dbReference type="InterPro" id="IPR003892">
    <property type="entry name" value="CUE"/>
</dbReference>
<dbReference type="EMBL" id="KQ255925">
    <property type="protein sequence ID" value="KNC69308.1"/>
    <property type="molecule type" value="Genomic_DNA"/>
</dbReference>
<dbReference type="CDD" id="cd14279">
    <property type="entry name" value="CUE"/>
    <property type="match status" value="1"/>
</dbReference>
<organism evidence="3 4">
    <name type="scientific">Sphaeroforma arctica JP610</name>
    <dbReference type="NCBI Taxonomy" id="667725"/>
    <lineage>
        <taxon>Eukaryota</taxon>
        <taxon>Ichthyosporea</taxon>
        <taxon>Ichthyophonida</taxon>
        <taxon>Sphaeroforma</taxon>
    </lineage>
</organism>
<dbReference type="AlphaFoldDB" id="A0A0L0EZN4"/>
<reference evidence="3 4" key="1">
    <citation type="submission" date="2011-02" db="EMBL/GenBank/DDBJ databases">
        <title>The Genome Sequence of Sphaeroforma arctica JP610.</title>
        <authorList>
            <consortium name="The Broad Institute Genome Sequencing Platform"/>
            <person name="Russ C."/>
            <person name="Cuomo C."/>
            <person name="Young S.K."/>
            <person name="Zeng Q."/>
            <person name="Gargeya S."/>
            <person name="Alvarado L."/>
            <person name="Berlin A."/>
            <person name="Chapman S.B."/>
            <person name="Chen Z."/>
            <person name="Freedman E."/>
            <person name="Gellesch M."/>
            <person name="Goldberg J."/>
            <person name="Griggs A."/>
            <person name="Gujja S."/>
            <person name="Heilman E."/>
            <person name="Heiman D."/>
            <person name="Howarth C."/>
            <person name="Mehta T."/>
            <person name="Neiman D."/>
            <person name="Pearson M."/>
            <person name="Roberts A."/>
            <person name="Saif S."/>
            <person name="Shea T."/>
            <person name="Shenoy N."/>
            <person name="Sisk P."/>
            <person name="Stolte C."/>
            <person name="Sykes S."/>
            <person name="White J."/>
            <person name="Yandava C."/>
            <person name="Burger G."/>
            <person name="Gray M.W."/>
            <person name="Holland P.W.H."/>
            <person name="King N."/>
            <person name="Lang F.B.F."/>
            <person name="Roger A.J."/>
            <person name="Ruiz-Trillo I."/>
            <person name="Haas B."/>
            <person name="Nusbaum C."/>
            <person name="Birren B."/>
        </authorList>
    </citation>
    <scope>NUCLEOTIDE SEQUENCE [LARGE SCALE GENOMIC DNA]</scope>
    <source>
        <strain evidence="3 4">JP610</strain>
    </source>
</reference>